<gene>
    <name evidence="2" type="ORF">TNIN_214181</name>
</gene>
<comment type="caution">
    <text evidence="2">The sequence shown here is derived from an EMBL/GenBank/DDBJ whole genome shotgun (WGS) entry which is preliminary data.</text>
</comment>
<accession>A0A8X7CGP6</accession>
<dbReference type="Proteomes" id="UP000886998">
    <property type="component" value="Unassembled WGS sequence"/>
</dbReference>
<feature type="chain" id="PRO_5036484266" evidence="1">
    <location>
        <begin position="23"/>
        <end position="131"/>
    </location>
</feature>
<proteinExistence type="predicted"/>
<evidence type="ECO:0000256" key="1">
    <source>
        <dbReference type="SAM" id="SignalP"/>
    </source>
</evidence>
<evidence type="ECO:0000313" key="2">
    <source>
        <dbReference type="EMBL" id="GFY71854.1"/>
    </source>
</evidence>
<keyword evidence="1" id="KW-0732">Signal</keyword>
<reference evidence="2" key="1">
    <citation type="submission" date="2020-08" db="EMBL/GenBank/DDBJ databases">
        <title>Multicomponent nature underlies the extraordinary mechanical properties of spider dragline silk.</title>
        <authorList>
            <person name="Kono N."/>
            <person name="Nakamura H."/>
            <person name="Mori M."/>
            <person name="Yoshida Y."/>
            <person name="Ohtoshi R."/>
            <person name="Malay A.D."/>
            <person name="Moran D.A.P."/>
            <person name="Tomita M."/>
            <person name="Numata K."/>
            <person name="Arakawa K."/>
        </authorList>
    </citation>
    <scope>NUCLEOTIDE SEQUENCE</scope>
</reference>
<evidence type="ECO:0000313" key="3">
    <source>
        <dbReference type="Proteomes" id="UP000886998"/>
    </source>
</evidence>
<sequence length="131" mass="15271">MNTYQFQIFAVIFAVLLVYSYAEEEVEKKPEIQGRHLLGGLGLGHHAGIGLGGHAGLGPWRLMDMADTAMVVTGRANTGKDPITVKQGQEVELYKSGSLRTWYVESWWIWTWRIWPRRVWTRLWMRRWRNP</sequence>
<name>A0A8X7CGP6_9ARAC</name>
<dbReference type="AlphaFoldDB" id="A0A8X7CGP6"/>
<keyword evidence="3" id="KW-1185">Reference proteome</keyword>
<dbReference type="EMBL" id="BMAV01019124">
    <property type="protein sequence ID" value="GFY71854.1"/>
    <property type="molecule type" value="Genomic_DNA"/>
</dbReference>
<organism evidence="2 3">
    <name type="scientific">Trichonephila inaurata madagascariensis</name>
    <dbReference type="NCBI Taxonomy" id="2747483"/>
    <lineage>
        <taxon>Eukaryota</taxon>
        <taxon>Metazoa</taxon>
        <taxon>Ecdysozoa</taxon>
        <taxon>Arthropoda</taxon>
        <taxon>Chelicerata</taxon>
        <taxon>Arachnida</taxon>
        <taxon>Araneae</taxon>
        <taxon>Araneomorphae</taxon>
        <taxon>Entelegynae</taxon>
        <taxon>Araneoidea</taxon>
        <taxon>Nephilidae</taxon>
        <taxon>Trichonephila</taxon>
        <taxon>Trichonephila inaurata</taxon>
    </lineage>
</organism>
<feature type="signal peptide" evidence="1">
    <location>
        <begin position="1"/>
        <end position="22"/>
    </location>
</feature>
<protein>
    <submittedName>
        <fullName evidence="2">Uncharacterized protein</fullName>
    </submittedName>
</protein>